<feature type="domain" description="DUF4142" evidence="2">
    <location>
        <begin position="60"/>
        <end position="196"/>
    </location>
</feature>
<name>A0ABR6GLS3_9BURK</name>
<protein>
    <submittedName>
        <fullName evidence="3">Membrane protein</fullName>
    </submittedName>
</protein>
<dbReference type="Pfam" id="PF13628">
    <property type="entry name" value="DUF4142"/>
    <property type="match status" value="1"/>
</dbReference>
<dbReference type="Gene3D" id="1.20.1260.10">
    <property type="match status" value="1"/>
</dbReference>
<proteinExistence type="predicted"/>
<feature type="chain" id="PRO_5047050497" evidence="1">
    <location>
        <begin position="39"/>
        <end position="210"/>
    </location>
</feature>
<evidence type="ECO:0000313" key="3">
    <source>
        <dbReference type="EMBL" id="MBB3193065.1"/>
    </source>
</evidence>
<reference evidence="3 4" key="1">
    <citation type="submission" date="2020-08" db="EMBL/GenBank/DDBJ databases">
        <title>Genomic Encyclopedia of Type Strains, Phase III (KMG-III): the genomes of soil and plant-associated and newly described type strains.</title>
        <authorList>
            <person name="Whitman W."/>
        </authorList>
    </citation>
    <scope>NUCLEOTIDE SEQUENCE [LARGE SCALE GENOMIC DNA]</scope>
    <source>
        <strain evidence="3 4">CECT 7247</strain>
    </source>
</reference>
<gene>
    <name evidence="3" type="ORF">FHS28_000430</name>
</gene>
<dbReference type="PANTHER" id="PTHR38593">
    <property type="entry name" value="BLR2558 PROTEIN"/>
    <property type="match status" value="1"/>
</dbReference>
<evidence type="ECO:0000256" key="1">
    <source>
        <dbReference type="SAM" id="SignalP"/>
    </source>
</evidence>
<feature type="signal peptide" evidence="1">
    <location>
        <begin position="1"/>
        <end position="38"/>
    </location>
</feature>
<dbReference type="RefSeq" id="WP_088449292.1">
    <property type="nucleotide sequence ID" value="NZ_JACHXO010000001.1"/>
</dbReference>
<accession>A0ABR6GLS3</accession>
<organism evidence="3 4">
    <name type="scientific">Roseateles terrae</name>
    <dbReference type="NCBI Taxonomy" id="431060"/>
    <lineage>
        <taxon>Bacteria</taxon>
        <taxon>Pseudomonadati</taxon>
        <taxon>Pseudomonadota</taxon>
        <taxon>Betaproteobacteria</taxon>
        <taxon>Burkholderiales</taxon>
        <taxon>Sphaerotilaceae</taxon>
        <taxon>Roseateles</taxon>
    </lineage>
</organism>
<comment type="caution">
    <text evidence="3">The sequence shown here is derived from an EMBL/GenBank/DDBJ whole genome shotgun (WGS) entry which is preliminary data.</text>
</comment>
<dbReference type="PANTHER" id="PTHR38593:SF1">
    <property type="entry name" value="BLR2558 PROTEIN"/>
    <property type="match status" value="1"/>
</dbReference>
<dbReference type="InterPro" id="IPR025419">
    <property type="entry name" value="DUF4142"/>
</dbReference>
<dbReference type="EMBL" id="JACHXO010000001">
    <property type="protein sequence ID" value="MBB3193065.1"/>
    <property type="molecule type" value="Genomic_DNA"/>
</dbReference>
<keyword evidence="1" id="KW-0732">Signal</keyword>
<evidence type="ECO:0000259" key="2">
    <source>
        <dbReference type="Pfam" id="PF13628"/>
    </source>
</evidence>
<dbReference type="InterPro" id="IPR012347">
    <property type="entry name" value="Ferritin-like"/>
</dbReference>
<evidence type="ECO:0000313" key="4">
    <source>
        <dbReference type="Proteomes" id="UP000574369"/>
    </source>
</evidence>
<dbReference type="Proteomes" id="UP000574369">
    <property type="component" value="Unassembled WGS sequence"/>
</dbReference>
<sequence>MNDVVTFRSSRPHTAARWSRVALAAAAVGLIASVQAPAAFAQAVVPGASASAASGKISHKDSAFMKQAAENGHAEVENSKLALQKSGNADVKAFAQKMVDEHTKASEELAALAASKGVDLPKDPSVMQKGKMKVLSARDGASFDRHYAETVGVEAHKDTVKLFEKAAKDSDDADVKAWATKTLPTLQHHLQEAQALQTSTRAADGKKAKK</sequence>
<keyword evidence="4" id="KW-1185">Reference proteome</keyword>